<organism evidence="2 3">
    <name type="scientific">Streptomyces synnematoformans</name>
    <dbReference type="NCBI Taxonomy" id="415721"/>
    <lineage>
        <taxon>Bacteria</taxon>
        <taxon>Bacillati</taxon>
        <taxon>Actinomycetota</taxon>
        <taxon>Actinomycetes</taxon>
        <taxon>Kitasatosporales</taxon>
        <taxon>Streptomycetaceae</taxon>
        <taxon>Streptomyces</taxon>
    </lineage>
</organism>
<evidence type="ECO:0000259" key="1">
    <source>
        <dbReference type="PROSITE" id="PS51725"/>
    </source>
</evidence>
<dbReference type="InterPro" id="IPR011008">
    <property type="entry name" value="Dimeric_a/b-barrel"/>
</dbReference>
<dbReference type="Pfam" id="PF03992">
    <property type="entry name" value="ABM"/>
    <property type="match status" value="1"/>
</dbReference>
<reference evidence="3" key="1">
    <citation type="journal article" date="2019" name="Int. J. Syst. Evol. Microbiol.">
        <title>The Global Catalogue of Microorganisms (GCM) 10K type strain sequencing project: providing services to taxonomists for standard genome sequencing and annotation.</title>
        <authorList>
            <consortium name="The Broad Institute Genomics Platform"/>
            <consortium name="The Broad Institute Genome Sequencing Center for Infectious Disease"/>
            <person name="Wu L."/>
            <person name="Ma J."/>
        </authorList>
    </citation>
    <scope>NUCLEOTIDE SEQUENCE [LARGE SCALE GENOMIC DNA]</scope>
    <source>
        <strain evidence="3">JCM 15481</strain>
    </source>
</reference>
<evidence type="ECO:0000313" key="3">
    <source>
        <dbReference type="Proteomes" id="UP001500443"/>
    </source>
</evidence>
<dbReference type="EMBL" id="BAAAPF010000178">
    <property type="protein sequence ID" value="GAA2136789.1"/>
    <property type="molecule type" value="Genomic_DNA"/>
</dbReference>
<evidence type="ECO:0000313" key="2">
    <source>
        <dbReference type="EMBL" id="GAA2136789.1"/>
    </source>
</evidence>
<comment type="caution">
    <text evidence="2">The sequence shown here is derived from an EMBL/GenBank/DDBJ whole genome shotgun (WGS) entry which is preliminary data.</text>
</comment>
<keyword evidence="3" id="KW-1185">Reference proteome</keyword>
<keyword evidence="2" id="KW-0503">Monooxygenase</keyword>
<protein>
    <submittedName>
        <fullName evidence="2">Antibiotic biosynthesis monooxygenase</fullName>
    </submittedName>
</protein>
<proteinExistence type="predicted"/>
<dbReference type="RefSeq" id="WP_344291880.1">
    <property type="nucleotide sequence ID" value="NZ_BAAAPF010000178.1"/>
</dbReference>
<gene>
    <name evidence="2" type="ORF">GCM10009802_45710</name>
</gene>
<keyword evidence="2" id="KW-0560">Oxidoreductase</keyword>
<name>A0ABP5KWG3_9ACTN</name>
<dbReference type="SUPFAM" id="SSF54909">
    <property type="entry name" value="Dimeric alpha+beta barrel"/>
    <property type="match status" value="1"/>
</dbReference>
<dbReference type="GO" id="GO:0004497">
    <property type="term" value="F:monooxygenase activity"/>
    <property type="evidence" value="ECO:0007669"/>
    <property type="project" value="UniProtKB-KW"/>
</dbReference>
<dbReference type="Gene3D" id="3.30.70.100">
    <property type="match status" value="1"/>
</dbReference>
<feature type="domain" description="ABM" evidence="1">
    <location>
        <begin position="2"/>
        <end position="91"/>
    </location>
</feature>
<accession>A0ABP5KWG3</accession>
<dbReference type="InterPro" id="IPR007138">
    <property type="entry name" value="ABM_dom"/>
</dbReference>
<sequence length="94" mass="10258">MIIIAGALRVDAADRDDYLAGCAQIVTRAREAAGCLDFALSADPVEADRVNVYERWETDEDLHRFRGTGPDAGQTARILDADVHKYRIAGVEAP</sequence>
<dbReference type="PROSITE" id="PS51725">
    <property type="entry name" value="ABM"/>
    <property type="match status" value="1"/>
</dbReference>
<dbReference type="Proteomes" id="UP001500443">
    <property type="component" value="Unassembled WGS sequence"/>
</dbReference>